<comment type="caution">
    <text evidence="2">The sequence shown here is derived from an EMBL/GenBank/DDBJ whole genome shotgun (WGS) entry which is preliminary data.</text>
</comment>
<accession>A0ABR7ICA5</accession>
<dbReference type="InterPro" id="IPR001160">
    <property type="entry name" value="Peptidase_M20C"/>
</dbReference>
<evidence type="ECO:0000259" key="1">
    <source>
        <dbReference type="Pfam" id="PF07687"/>
    </source>
</evidence>
<evidence type="ECO:0000313" key="2">
    <source>
        <dbReference type="EMBL" id="MBC5754429.1"/>
    </source>
</evidence>
<dbReference type="Proteomes" id="UP000621540">
    <property type="component" value="Unassembled WGS sequence"/>
</dbReference>
<evidence type="ECO:0000313" key="3">
    <source>
        <dbReference type="Proteomes" id="UP000621540"/>
    </source>
</evidence>
<dbReference type="SUPFAM" id="SSF53187">
    <property type="entry name" value="Zn-dependent exopeptidases"/>
    <property type="match status" value="1"/>
</dbReference>
<gene>
    <name evidence="2" type="ORF">H8Z76_10470</name>
</gene>
<dbReference type="RefSeq" id="WP_186982448.1">
    <property type="nucleotide sequence ID" value="NZ_JACOQH010000007.1"/>
</dbReference>
<proteinExistence type="predicted"/>
<feature type="domain" description="Peptidase M20 dimerisation" evidence="1">
    <location>
        <begin position="206"/>
        <end position="290"/>
    </location>
</feature>
<sequence length="481" mass="53245">MRVLENLEPKNVFYFFEEISRIPRPSYKEEKISNYLVNFAKERNLEVYQDDLKNVIIIKEATKGYEDVEPIILQGHMDMVCEKEPDCTINFENDPLTLEIEGDYITAKGTTLGGDDGIAVAYALAILDSDTIEHPRLEVVITVSEEVGMDGANGIDLSMLKGKKVLNLDSEEEGHMLASCAGGCTTVCRLPLAFEKKSGELFEIHISGLLGGHSGGEIDKERANSNLLMGRFFLRLSEKTPFAIAELAGGTKDNAIPRETTAKIMLDAGKEDLLMQEIAAYQEILTAEYQSSDKDIKVRAKALGCGEERVTTAEDAGKMTMLLTHLPAGIQRMSMDIKGLVETSLNLGILYLEEDAAVLKYSVRSSVKTQKELLVQKLKSLTEWLGGSISIYGDYPAWEYKKDSKLRDDMVAVYERMYGKKPSVEAIHAGLECGLLSAKIPGMDAVSIGPDMIDIHTTGEKLSISSTKRVWEYVLEVLKCK</sequence>
<dbReference type="Gene3D" id="3.40.630.10">
    <property type="entry name" value="Zn peptidases"/>
    <property type="match status" value="2"/>
</dbReference>
<dbReference type="PANTHER" id="PTHR43501:SF1">
    <property type="entry name" value="CYTOSOL NON-SPECIFIC DIPEPTIDASE"/>
    <property type="match status" value="1"/>
</dbReference>
<organism evidence="2 3">
    <name type="scientific">Roseburia yibonii</name>
    <dbReference type="NCBI Taxonomy" id="2763063"/>
    <lineage>
        <taxon>Bacteria</taxon>
        <taxon>Bacillati</taxon>
        <taxon>Bacillota</taxon>
        <taxon>Clostridia</taxon>
        <taxon>Lachnospirales</taxon>
        <taxon>Lachnospiraceae</taxon>
        <taxon>Roseburia</taxon>
    </lineage>
</organism>
<dbReference type="InterPro" id="IPR011650">
    <property type="entry name" value="Peptidase_M20_dimer"/>
</dbReference>
<dbReference type="PANTHER" id="PTHR43501">
    <property type="entry name" value="CYTOSOL NON-SPECIFIC DIPEPTIDASE"/>
    <property type="match status" value="1"/>
</dbReference>
<dbReference type="Pfam" id="PF01546">
    <property type="entry name" value="Peptidase_M20"/>
    <property type="match status" value="1"/>
</dbReference>
<dbReference type="InterPro" id="IPR002933">
    <property type="entry name" value="Peptidase_M20"/>
</dbReference>
<dbReference type="CDD" id="cd03890">
    <property type="entry name" value="M20_pepD"/>
    <property type="match status" value="1"/>
</dbReference>
<protein>
    <submittedName>
        <fullName evidence="2">Aminoacyl-histidine dipeptidase</fullName>
    </submittedName>
</protein>
<dbReference type="Pfam" id="PF07687">
    <property type="entry name" value="M20_dimer"/>
    <property type="match status" value="1"/>
</dbReference>
<keyword evidence="3" id="KW-1185">Reference proteome</keyword>
<dbReference type="PIRSF" id="PIRSF016599">
    <property type="entry name" value="Xaa-His_dipept"/>
    <property type="match status" value="1"/>
</dbReference>
<name>A0ABR7ICA5_9FIRM</name>
<dbReference type="EMBL" id="JACOQH010000007">
    <property type="protein sequence ID" value="MBC5754429.1"/>
    <property type="molecule type" value="Genomic_DNA"/>
</dbReference>
<dbReference type="NCBIfam" id="TIGR01893">
    <property type="entry name" value="aa-his-dipept"/>
    <property type="match status" value="1"/>
</dbReference>
<reference evidence="2 3" key="1">
    <citation type="submission" date="2020-08" db="EMBL/GenBank/DDBJ databases">
        <title>Genome public.</title>
        <authorList>
            <person name="Liu C."/>
            <person name="Sun Q."/>
        </authorList>
    </citation>
    <scope>NUCLEOTIDE SEQUENCE [LARGE SCALE GENOMIC DNA]</scope>
    <source>
        <strain evidence="2 3">BX0805</strain>
    </source>
</reference>
<dbReference type="PRINTS" id="PR00934">
    <property type="entry name" value="XHISDIPTASE"/>
</dbReference>